<dbReference type="OMA" id="TTRNRMM"/>
<dbReference type="GeneID" id="106672047"/>
<keyword evidence="9" id="KW-0732">Signal</keyword>
<dbReference type="Gene3D" id="3.40.390.10">
    <property type="entry name" value="Collagenase (Catalytic Domain)"/>
    <property type="match status" value="1"/>
</dbReference>
<evidence type="ECO:0000313" key="13">
    <source>
        <dbReference type="Proteomes" id="UP000494040"/>
    </source>
</evidence>
<dbReference type="PROSITE" id="PS51885">
    <property type="entry name" value="NEPRILYSIN"/>
    <property type="match status" value="1"/>
</dbReference>
<dbReference type="PANTHER" id="PTHR11733:SF237">
    <property type="entry name" value="NEPRILYSIN-LIKE 4"/>
    <property type="match status" value="1"/>
</dbReference>
<dbReference type="PRINTS" id="PR00786">
    <property type="entry name" value="NEPRILYSIN"/>
</dbReference>
<dbReference type="InterPro" id="IPR008753">
    <property type="entry name" value="Peptidase_M13_N"/>
</dbReference>
<dbReference type="GO" id="GO:0016485">
    <property type="term" value="P:protein processing"/>
    <property type="evidence" value="ECO:0007669"/>
    <property type="project" value="TreeGrafter"/>
</dbReference>
<dbReference type="CDD" id="cd08662">
    <property type="entry name" value="M13"/>
    <property type="match status" value="1"/>
</dbReference>
<comment type="similarity">
    <text evidence="3">Belongs to the peptidase M13 family.</text>
</comment>
<dbReference type="AlphaFoldDB" id="A0A8I6S6Y2"/>
<dbReference type="Gene3D" id="1.10.1380.10">
    <property type="entry name" value="Neutral endopeptidase , domain2"/>
    <property type="match status" value="1"/>
</dbReference>
<protein>
    <recommendedName>
        <fullName evidence="14">Endothelin-converting enzyme</fullName>
    </recommendedName>
</protein>
<evidence type="ECO:0000313" key="12">
    <source>
        <dbReference type="EnsemblMetazoa" id="XP_014258629.1"/>
    </source>
</evidence>
<dbReference type="PANTHER" id="PTHR11733">
    <property type="entry name" value="ZINC METALLOPROTEASE FAMILY M13 NEPRILYSIN-RELATED"/>
    <property type="match status" value="1"/>
</dbReference>
<dbReference type="GO" id="GO:0005886">
    <property type="term" value="C:plasma membrane"/>
    <property type="evidence" value="ECO:0007669"/>
    <property type="project" value="UniProtKB-SubCell"/>
</dbReference>
<dbReference type="OrthoDB" id="6475849at2759"/>
<comment type="cofactor">
    <cofactor evidence="1">
        <name>Zn(2+)</name>
        <dbReference type="ChEBI" id="CHEBI:29105"/>
    </cofactor>
</comment>
<dbReference type="InterPro" id="IPR024079">
    <property type="entry name" value="MetalloPept_cat_dom_sf"/>
</dbReference>
<dbReference type="SUPFAM" id="SSF55486">
    <property type="entry name" value="Metalloproteases ('zincins'), catalytic domain"/>
    <property type="match status" value="1"/>
</dbReference>
<organism evidence="12 13">
    <name type="scientific">Cimex lectularius</name>
    <name type="common">Bed bug</name>
    <name type="synonym">Acanthia lectularia</name>
    <dbReference type="NCBI Taxonomy" id="79782"/>
    <lineage>
        <taxon>Eukaryota</taxon>
        <taxon>Metazoa</taxon>
        <taxon>Ecdysozoa</taxon>
        <taxon>Arthropoda</taxon>
        <taxon>Hexapoda</taxon>
        <taxon>Insecta</taxon>
        <taxon>Pterygota</taxon>
        <taxon>Neoptera</taxon>
        <taxon>Paraneoptera</taxon>
        <taxon>Hemiptera</taxon>
        <taxon>Heteroptera</taxon>
        <taxon>Panheteroptera</taxon>
        <taxon>Cimicomorpha</taxon>
        <taxon>Cimicidae</taxon>
        <taxon>Cimex</taxon>
    </lineage>
</organism>
<dbReference type="InterPro" id="IPR000718">
    <property type="entry name" value="Peptidase_M13"/>
</dbReference>
<keyword evidence="6" id="KW-0378">Hydrolase</keyword>
<evidence type="ECO:0008006" key="14">
    <source>
        <dbReference type="Google" id="ProtNLM"/>
    </source>
</evidence>
<comment type="subcellular location">
    <subcellularLocation>
        <location evidence="2">Cell membrane</location>
        <topology evidence="2">Single-pass type II membrane protein</topology>
    </subcellularLocation>
</comment>
<evidence type="ECO:0000256" key="1">
    <source>
        <dbReference type="ARBA" id="ARBA00001947"/>
    </source>
</evidence>
<evidence type="ECO:0000256" key="9">
    <source>
        <dbReference type="SAM" id="SignalP"/>
    </source>
</evidence>
<keyword evidence="4" id="KW-0645">Protease</keyword>
<evidence type="ECO:0000256" key="8">
    <source>
        <dbReference type="ARBA" id="ARBA00023049"/>
    </source>
</evidence>
<evidence type="ECO:0000256" key="3">
    <source>
        <dbReference type="ARBA" id="ARBA00007357"/>
    </source>
</evidence>
<dbReference type="InterPro" id="IPR018497">
    <property type="entry name" value="Peptidase_M13_C"/>
</dbReference>
<dbReference type="InterPro" id="IPR042089">
    <property type="entry name" value="Peptidase_M13_dom_2"/>
</dbReference>
<keyword evidence="13" id="KW-1185">Reference proteome</keyword>
<dbReference type="GO" id="GO:0004222">
    <property type="term" value="F:metalloendopeptidase activity"/>
    <property type="evidence" value="ECO:0007669"/>
    <property type="project" value="InterPro"/>
</dbReference>
<evidence type="ECO:0000256" key="6">
    <source>
        <dbReference type="ARBA" id="ARBA00022801"/>
    </source>
</evidence>
<feature type="domain" description="Peptidase M13 C-terminal" evidence="10">
    <location>
        <begin position="526"/>
        <end position="726"/>
    </location>
</feature>
<dbReference type="RefSeq" id="XP_014258629.1">
    <property type="nucleotide sequence ID" value="XM_014403143.2"/>
</dbReference>
<dbReference type="Proteomes" id="UP000494040">
    <property type="component" value="Unassembled WGS sequence"/>
</dbReference>
<reference evidence="12" key="1">
    <citation type="submission" date="2022-01" db="UniProtKB">
        <authorList>
            <consortium name="EnsemblMetazoa"/>
        </authorList>
    </citation>
    <scope>IDENTIFICATION</scope>
</reference>
<dbReference type="GO" id="GO:0046872">
    <property type="term" value="F:metal ion binding"/>
    <property type="evidence" value="ECO:0007669"/>
    <property type="project" value="UniProtKB-KW"/>
</dbReference>
<evidence type="ECO:0000256" key="4">
    <source>
        <dbReference type="ARBA" id="ARBA00022670"/>
    </source>
</evidence>
<dbReference type="EnsemblMetazoa" id="XM_014403143.2">
    <property type="protein sequence ID" value="XP_014258629.1"/>
    <property type="gene ID" value="LOC106672047"/>
</dbReference>
<proteinExistence type="inferred from homology"/>
<evidence type="ECO:0000256" key="5">
    <source>
        <dbReference type="ARBA" id="ARBA00022723"/>
    </source>
</evidence>
<keyword evidence="7" id="KW-0862">Zinc</keyword>
<keyword evidence="5" id="KW-0479">Metal-binding</keyword>
<accession>A0A8I6S6Y2</accession>
<dbReference type="KEGG" id="clec:106672047"/>
<feature type="domain" description="Peptidase M13 N-terminal" evidence="11">
    <location>
        <begin position="67"/>
        <end position="468"/>
    </location>
</feature>
<keyword evidence="8" id="KW-0482">Metalloprotease</keyword>
<dbReference type="Pfam" id="PF05649">
    <property type="entry name" value="Peptidase_M13_N"/>
    <property type="match status" value="1"/>
</dbReference>
<feature type="signal peptide" evidence="9">
    <location>
        <begin position="1"/>
        <end position="15"/>
    </location>
</feature>
<name>A0A8I6S6Y2_CIMLE</name>
<feature type="chain" id="PRO_5035225542" description="Endothelin-converting enzyme" evidence="9">
    <location>
        <begin position="16"/>
        <end position="734"/>
    </location>
</feature>
<dbReference type="Pfam" id="PF01431">
    <property type="entry name" value="Peptidase_M13"/>
    <property type="match status" value="1"/>
</dbReference>
<evidence type="ECO:0000259" key="10">
    <source>
        <dbReference type="Pfam" id="PF01431"/>
    </source>
</evidence>
<evidence type="ECO:0000256" key="7">
    <source>
        <dbReference type="ARBA" id="ARBA00022833"/>
    </source>
</evidence>
<evidence type="ECO:0000259" key="11">
    <source>
        <dbReference type="Pfam" id="PF05649"/>
    </source>
</evidence>
<evidence type="ECO:0000256" key="2">
    <source>
        <dbReference type="ARBA" id="ARBA00004401"/>
    </source>
</evidence>
<sequence length="734" mass="83827">MRPFWLVFLFVACEGKGLFSPIWVSNSLDDNVIPDDDVKSPKNVCYTKECKESATVLAANMNLSADPCTDFFEFACGGWVRANPVPETESKWTALSLIEERVNLQLKEILESPPDMFEPGPVQAAKQYYNACMAEVGNCTKTTALPLLNLLEKYGGWPMITRQWRPGNFSWSDMIASIYTELYTSPIIFLTIYNDKKNASRYKLTLDQTTFYVPRAVLVDPKTYSNKIADYKEWVENTASILGKAAGSEIPKEEIALQAEEMINFEKELAKITSTMEMRRNPERTYNLMTLRKLQTWTDSADPNQINWLSFFRRITKDVDLEINWNEEVIVREVDYFFKLVKLMKATPAKTVANYLHWWVVMIFGSKISRDLKDLTFRFEQAFTGATAQRPRSKNCVENTNNALQMAVGYSYVQKHFDKSAKREAMEISENIKSAFKEEIDRLSWMDGPTKKAAKKKVEMMTQNIGYPPWFANVSALEQFYDGLEIGDLLFQNEINVRRFKFKKSISKLIATNKLTDWLVSPAEVNAFYNAQWNSITFPAAILQPPLFQRGRIEALNYGAIGSVIGHEITHGFDDVGRQSDASGNQVQWWSEKTIETYIEKARCFIAQYGEYRVPVLDDILLKKATLNGVTTLGENIADNGGLHIALLAYKRYVAKRGEEPRLPGLEVLSPDQIFFIAFANNWCSTSTKKSLLENVLDSLHSPSHFRIIGSLQNSRDFAKTFGCPLRKNKCTLW</sequence>